<dbReference type="EMBL" id="JADKGY010000033">
    <property type="protein sequence ID" value="MBK9985124.1"/>
    <property type="molecule type" value="Genomic_DNA"/>
</dbReference>
<dbReference type="AlphaFoldDB" id="A0A9D7SZN7"/>
<organism evidence="1 2">
    <name type="scientific">Candidatus Opimibacter skivensis</name>
    <dbReference type="NCBI Taxonomy" id="2982028"/>
    <lineage>
        <taxon>Bacteria</taxon>
        <taxon>Pseudomonadati</taxon>
        <taxon>Bacteroidota</taxon>
        <taxon>Saprospiria</taxon>
        <taxon>Saprospirales</taxon>
        <taxon>Saprospiraceae</taxon>
        <taxon>Candidatus Opimibacter</taxon>
    </lineage>
</organism>
<dbReference type="SUPFAM" id="SSF46626">
    <property type="entry name" value="Cytochrome c"/>
    <property type="match status" value="1"/>
</dbReference>
<name>A0A9D7SZN7_9BACT</name>
<reference evidence="1 2" key="1">
    <citation type="submission" date="2020-10" db="EMBL/GenBank/DDBJ databases">
        <title>Connecting structure to function with the recovery of over 1000 high-quality activated sludge metagenome-assembled genomes encoding full-length rRNA genes using long-read sequencing.</title>
        <authorList>
            <person name="Singleton C.M."/>
            <person name="Petriglieri F."/>
            <person name="Kristensen J.M."/>
            <person name="Kirkegaard R.H."/>
            <person name="Michaelsen T.Y."/>
            <person name="Andersen M.H."/>
            <person name="Karst S.M."/>
            <person name="Dueholm M.S."/>
            <person name="Nielsen P.H."/>
            <person name="Albertsen M."/>
        </authorList>
    </citation>
    <scope>NUCLEOTIDE SEQUENCE [LARGE SCALE GENOMIC DNA]</scope>
    <source>
        <strain evidence="1">Ribe_18-Q3-R11-54_MAXAC.273</strain>
    </source>
</reference>
<comment type="caution">
    <text evidence="1">The sequence shown here is derived from an EMBL/GenBank/DDBJ whole genome shotgun (WGS) entry which is preliminary data.</text>
</comment>
<sequence length="83" mass="9537">MVSSFMVAVNLCISHPSSIAEQQERLLAGRKLYVDHCSGCHNLHFPKEYTEDQWKSNLDEMQVKAKITDDQKQLILDYLTAQP</sequence>
<dbReference type="GO" id="GO:0009055">
    <property type="term" value="F:electron transfer activity"/>
    <property type="evidence" value="ECO:0007669"/>
    <property type="project" value="InterPro"/>
</dbReference>
<protein>
    <recommendedName>
        <fullName evidence="3">Cytochrome c</fullName>
    </recommendedName>
</protein>
<dbReference type="Gene3D" id="1.10.760.10">
    <property type="entry name" value="Cytochrome c-like domain"/>
    <property type="match status" value="1"/>
</dbReference>
<dbReference type="InterPro" id="IPR036909">
    <property type="entry name" value="Cyt_c-like_dom_sf"/>
</dbReference>
<proteinExistence type="predicted"/>
<evidence type="ECO:0000313" key="2">
    <source>
        <dbReference type="Proteomes" id="UP000808337"/>
    </source>
</evidence>
<accession>A0A9D7SZN7</accession>
<evidence type="ECO:0000313" key="1">
    <source>
        <dbReference type="EMBL" id="MBK9985124.1"/>
    </source>
</evidence>
<dbReference type="GO" id="GO:0020037">
    <property type="term" value="F:heme binding"/>
    <property type="evidence" value="ECO:0007669"/>
    <property type="project" value="InterPro"/>
</dbReference>
<evidence type="ECO:0008006" key="3">
    <source>
        <dbReference type="Google" id="ProtNLM"/>
    </source>
</evidence>
<dbReference type="Proteomes" id="UP000808337">
    <property type="component" value="Unassembled WGS sequence"/>
</dbReference>
<gene>
    <name evidence="1" type="ORF">IPP15_22665</name>
</gene>